<keyword evidence="5" id="KW-0812">Transmembrane</keyword>
<dbReference type="Gene3D" id="3.40.50.300">
    <property type="entry name" value="P-loop containing nucleotide triphosphate hydrolases"/>
    <property type="match status" value="1"/>
</dbReference>
<dbReference type="PROSITE" id="PS00211">
    <property type="entry name" value="ABC_TRANSPORTER_1"/>
    <property type="match status" value="1"/>
</dbReference>
<feature type="domain" description="ABC transporter" evidence="6">
    <location>
        <begin position="4"/>
        <end position="232"/>
    </location>
</feature>
<feature type="transmembrane region" description="Helical" evidence="5">
    <location>
        <begin position="331"/>
        <end position="350"/>
    </location>
</feature>
<dbReference type="PROSITE" id="PS50893">
    <property type="entry name" value="ABC_TRANSPORTER_2"/>
    <property type="match status" value="1"/>
</dbReference>
<evidence type="ECO:0000256" key="2">
    <source>
        <dbReference type="ARBA" id="ARBA00022448"/>
    </source>
</evidence>
<proteinExistence type="inferred from homology"/>
<accession>A0ABM6GC09</accession>
<keyword evidence="3" id="KW-0547">Nucleotide-binding</keyword>
<dbReference type="InterPro" id="IPR003593">
    <property type="entry name" value="AAA+_ATPase"/>
</dbReference>
<evidence type="ECO:0000313" key="8">
    <source>
        <dbReference type="Proteomes" id="UP000185490"/>
    </source>
</evidence>
<sequence>MSVIKVKNLTKIYENKKVALEDVSFEIRKGEIVGLVGRNGAGKTTLMKCILGLLKFQKGEIYINGCSVSDSFDKVNKKIGFLLRPTFYDHLNAYENLKIITILLGKNNPSFIDEILKFVNLFEVRYKKVREYSFGMKQRLGLARTLIVEPEILILDEPLVGLDPIGTVEMKKRIRKIAKEEGKTILFSTHLLGDVEELCDRIIMLDDGKIIANDTLENIKNKKKYILKIKGNVSLKSLDYLEQHAEVIFKNDKSFVFVKNKEYLNSIVSYICKNGYKILDIEVESFKLSKLFERRGDMSRYIKSFFVYALSVFFFFLYLLKIKEINSMNMIILLVYFLLLPTCAIVISALTIKRKQYLINLIFGITTFLINGLVSKKMNVIDKFEKFVEDSENFRITVSFEGNISNFLGIILVSLWIILVTYYTNKIILKFKRGK</sequence>
<feature type="transmembrane region" description="Helical" evidence="5">
    <location>
        <begin position="357"/>
        <end position="374"/>
    </location>
</feature>
<dbReference type="Pfam" id="PF00005">
    <property type="entry name" value="ABC_tran"/>
    <property type="match status" value="1"/>
</dbReference>
<gene>
    <name evidence="7" type="ORF">BW47_00060</name>
</gene>
<feature type="transmembrane region" description="Helical" evidence="5">
    <location>
        <begin position="404"/>
        <end position="425"/>
    </location>
</feature>
<dbReference type="SUPFAM" id="SSF52540">
    <property type="entry name" value="P-loop containing nucleoside triphosphate hydrolases"/>
    <property type="match status" value="1"/>
</dbReference>
<evidence type="ECO:0000256" key="1">
    <source>
        <dbReference type="ARBA" id="ARBA00005417"/>
    </source>
</evidence>
<dbReference type="RefSeq" id="WP_012056249.1">
    <property type="nucleotide sequence ID" value="NZ_CP007389.1"/>
</dbReference>
<dbReference type="InterPro" id="IPR003439">
    <property type="entry name" value="ABC_transporter-like_ATP-bd"/>
</dbReference>
<keyword evidence="5" id="KW-0472">Membrane</keyword>
<keyword evidence="4" id="KW-0067">ATP-binding</keyword>
<keyword evidence="2" id="KW-0813">Transport</keyword>
<dbReference type="PANTHER" id="PTHR43335">
    <property type="entry name" value="ABC TRANSPORTER, ATP-BINDING PROTEIN"/>
    <property type="match status" value="1"/>
</dbReference>
<evidence type="ECO:0000313" key="7">
    <source>
        <dbReference type="EMBL" id="APT73096.1"/>
    </source>
</evidence>
<protein>
    <submittedName>
        <fullName evidence="7">ABC transporter</fullName>
    </submittedName>
</protein>
<keyword evidence="8" id="KW-1185">Reference proteome</keyword>
<reference evidence="7 8" key="1">
    <citation type="submission" date="2014-02" db="EMBL/GenBank/DDBJ databases">
        <title>Diversity of Thermotogales isolates from hydrothermal vents.</title>
        <authorList>
            <person name="Haverkamp T.H.A."/>
            <person name="Lossouarn J."/>
            <person name="Geslin C."/>
            <person name="Nesbo C.L."/>
        </authorList>
    </citation>
    <scope>NUCLEOTIDE SEQUENCE [LARGE SCALE GENOMIC DNA]</scope>
    <source>
        <strain evidence="7 8">431</strain>
    </source>
</reference>
<evidence type="ECO:0000256" key="3">
    <source>
        <dbReference type="ARBA" id="ARBA00022741"/>
    </source>
</evidence>
<dbReference type="PANTHER" id="PTHR43335:SF4">
    <property type="entry name" value="ABC TRANSPORTER, ATP-BINDING PROTEIN"/>
    <property type="match status" value="1"/>
</dbReference>
<name>A0ABM6GC09_9BACT</name>
<dbReference type="InterPro" id="IPR027417">
    <property type="entry name" value="P-loop_NTPase"/>
</dbReference>
<evidence type="ECO:0000256" key="5">
    <source>
        <dbReference type="SAM" id="Phobius"/>
    </source>
</evidence>
<evidence type="ECO:0000256" key="4">
    <source>
        <dbReference type="ARBA" id="ARBA00022840"/>
    </source>
</evidence>
<evidence type="ECO:0000259" key="6">
    <source>
        <dbReference type="PROSITE" id="PS50893"/>
    </source>
</evidence>
<feature type="transmembrane region" description="Helical" evidence="5">
    <location>
        <begin position="301"/>
        <end position="319"/>
    </location>
</feature>
<dbReference type="EMBL" id="CP007389">
    <property type="protein sequence ID" value="APT73096.1"/>
    <property type="molecule type" value="Genomic_DNA"/>
</dbReference>
<dbReference type="InterPro" id="IPR017871">
    <property type="entry name" value="ABC_transporter-like_CS"/>
</dbReference>
<dbReference type="Proteomes" id="UP000185490">
    <property type="component" value="Chromosome"/>
</dbReference>
<dbReference type="SMART" id="SM00382">
    <property type="entry name" value="AAA"/>
    <property type="match status" value="1"/>
</dbReference>
<comment type="similarity">
    <text evidence="1">Belongs to the ABC transporter superfamily.</text>
</comment>
<keyword evidence="5" id="KW-1133">Transmembrane helix</keyword>
<organism evidence="7 8">
    <name type="scientific">Thermosipho melanesiensis</name>
    <dbReference type="NCBI Taxonomy" id="46541"/>
    <lineage>
        <taxon>Bacteria</taxon>
        <taxon>Thermotogati</taxon>
        <taxon>Thermotogota</taxon>
        <taxon>Thermotogae</taxon>
        <taxon>Thermotogales</taxon>
        <taxon>Fervidobacteriaceae</taxon>
        <taxon>Thermosipho</taxon>
    </lineage>
</organism>